<organism evidence="1 2">
    <name type="scientific">Bartonella apihabitans</name>
    <dbReference type="NCBI Taxonomy" id="2750929"/>
    <lineage>
        <taxon>Bacteria</taxon>
        <taxon>Pseudomonadati</taxon>
        <taxon>Pseudomonadota</taxon>
        <taxon>Alphaproteobacteria</taxon>
        <taxon>Hyphomicrobiales</taxon>
        <taxon>Bartonellaceae</taxon>
        <taxon>Bartonella</taxon>
    </lineage>
</organism>
<gene>
    <name evidence="1" type="ORF">BBC0178_020500</name>
</gene>
<name>A0A1U9MD68_9HYPH</name>
<sequence>MPLLKLIAMDDEDLEILSAHLQDAVVKVADLDWRSTEKRFIAALNRFAWEEQMKGGLFSRTKTGERHRTALRFDRVLSVKTRGFDREKKDNVLSLLTMQFQPTVPPAGIVTLIFSGEAAIRLEVECIEAQLTDLGPVWQAKANPHHR</sequence>
<reference evidence="1 2" key="1">
    <citation type="submission" date="2016-11" db="EMBL/GenBank/DDBJ databases">
        <title>Comparative genomics of Bartonella apis.</title>
        <authorList>
            <person name="Engel P."/>
        </authorList>
    </citation>
    <scope>NUCLEOTIDE SEQUENCE [LARGE SCALE GENOMIC DNA]</scope>
    <source>
        <strain evidence="1 2">BBC0178</strain>
    </source>
</reference>
<dbReference type="AlphaFoldDB" id="A0A1U9MD68"/>
<protein>
    <recommendedName>
        <fullName evidence="3">DUF2948 family protein</fullName>
    </recommendedName>
</protein>
<dbReference type="Proteomes" id="UP000189660">
    <property type="component" value="Chromosome"/>
</dbReference>
<evidence type="ECO:0000313" key="2">
    <source>
        <dbReference type="Proteomes" id="UP000189660"/>
    </source>
</evidence>
<dbReference type="Pfam" id="PF11164">
    <property type="entry name" value="DUF2948"/>
    <property type="match status" value="1"/>
</dbReference>
<dbReference type="InterPro" id="IPR021335">
    <property type="entry name" value="DUF2948"/>
</dbReference>
<dbReference type="EMBL" id="CP015820">
    <property type="protein sequence ID" value="AQT43482.1"/>
    <property type="molecule type" value="Genomic_DNA"/>
</dbReference>
<dbReference type="RefSeq" id="WP_078040106.1">
    <property type="nucleotide sequence ID" value="NZ_CP015820.1"/>
</dbReference>
<keyword evidence="2" id="KW-1185">Reference proteome</keyword>
<accession>A0A1U9MD68</accession>
<dbReference type="OrthoDB" id="9806367at2"/>
<evidence type="ECO:0008006" key="3">
    <source>
        <dbReference type="Google" id="ProtNLM"/>
    </source>
</evidence>
<evidence type="ECO:0000313" key="1">
    <source>
        <dbReference type="EMBL" id="AQT43482.1"/>
    </source>
</evidence>
<proteinExistence type="predicted"/>
<dbReference type="KEGG" id="bapa:BBC0178_020500"/>